<evidence type="ECO:0000256" key="4">
    <source>
        <dbReference type="SAM" id="MobiDB-lite"/>
    </source>
</evidence>
<feature type="compositionally biased region" description="Low complexity" evidence="4">
    <location>
        <begin position="867"/>
        <end position="877"/>
    </location>
</feature>
<feature type="domain" description="CRC" evidence="5">
    <location>
        <begin position="355"/>
        <end position="474"/>
    </location>
</feature>
<feature type="region of interest" description="Disordered" evidence="4">
    <location>
        <begin position="651"/>
        <end position="696"/>
    </location>
</feature>
<feature type="compositionally biased region" description="Polar residues" evidence="4">
    <location>
        <begin position="919"/>
        <end position="929"/>
    </location>
</feature>
<feature type="compositionally biased region" description="Polar residues" evidence="4">
    <location>
        <begin position="18"/>
        <end position="32"/>
    </location>
</feature>
<evidence type="ECO:0000313" key="7">
    <source>
        <dbReference type="Proteomes" id="UP001314263"/>
    </source>
</evidence>
<gene>
    <name evidence="6" type="ORF">CVIRNUC_008956</name>
</gene>
<feature type="region of interest" description="Disordered" evidence="4">
    <location>
        <begin position="184"/>
        <end position="265"/>
    </location>
</feature>
<comment type="subcellular location">
    <subcellularLocation>
        <location evidence="1">Nucleus</location>
    </subcellularLocation>
</comment>
<protein>
    <recommendedName>
        <fullName evidence="5">CRC domain-containing protein</fullName>
    </recommendedName>
</protein>
<dbReference type="Pfam" id="PF03638">
    <property type="entry name" value="TCR"/>
    <property type="match status" value="2"/>
</dbReference>
<feature type="region of interest" description="Disordered" evidence="4">
    <location>
        <begin position="1"/>
        <end position="130"/>
    </location>
</feature>
<dbReference type="AlphaFoldDB" id="A0AAV1IHQ5"/>
<feature type="compositionally biased region" description="Pro residues" evidence="4">
    <location>
        <begin position="334"/>
        <end position="344"/>
    </location>
</feature>
<feature type="compositionally biased region" description="Low complexity" evidence="4">
    <location>
        <begin position="288"/>
        <end position="298"/>
    </location>
</feature>
<sequence length="1019" mass="105799">MQQPAGQAGQGAPSSSGNAIATMQSTPQPKTTGLQQGVQQQGHAENRPGQLQGQFQASPPAASPMGQPERPFTAMLQGQPGIFAPIMLSGQPGGQDGAQAGAHAPEVPGNAALQPQPQLGSPQGAPGQPMKLSEAMLSQLHYHPPVGGRQRVQYQQYTSPPLTVQQIHQLQQLQVQQQQQLQQRLAQGQAHQQQPRAGGRDGLPRMQAGPPQSPPHASLPRAPLPMHMQQGLQPGARPPQPGQSPQLMGPGPVPGVPSASPGAHQPRLQVQMPRSTVVQHAAPMQLQLAQQMQAQEQQGPRPGQTPGSMPMVPSADGKASAAMTPVQNQTLQSPPRPTPRPSPKAPKVVTLAGPIKKHCNCKNSRCLKLYCECFASGRYCDNCNCVNCCNNKESEQVRQAAVEAILERNPNAFRPKIQGGEDGAAALAQGPAARHNKGCNCKKSGCLKKYCECFQASIFCSDNCKCIDCKNFEGSDAREMVMISLVHEHNRTMNAHHAAKRARLASTPTAPQPQLAGSAGGGSMAVQMGPRGAMPAIPGVLQAQQGPPGPMTALLQQEGPPPGLHPASGSMATPGASEGGSWPAGSMAQQLGASPMQSPRLGAAGSRQPLKPLVHSRTVLQETMREMVNRGGVAEMCSLLLLIGQETEQKMASRPAEAESAKAPADADADKLSPVAGSSSSGGGGDKPHSSYSGPSKVYAAQEKAVLQEFHFILKKISDRVLRKTAQEVEQTAAAKATASAALAAVPGNLVAQPGALPSPAPSPSPRMQQPMSSPSPSIQQSPGGPMRVLHIAQSPHAARPGAPQMPQQRMVNLSAYGRPGGPSPQSSPGLVQVQMGQARPPAGAASAPHQPWQILMQTGQLGPGGLPSQQGGPRPGTVMYSAPPGGAQQPPHSTGQSPVNIRLSNYSGPTTLILPSGSAPSASMQQPSLAPLTNIPSSSGGMAAAAGFVLPHQRSPASPQHQSQFGAQLPSSTHMMAGQEPGQSGPQPLTQMGHSPLIKQEQASAPLMNPSAPLLQPQ</sequence>
<feature type="region of interest" description="Disordered" evidence="4">
    <location>
        <begin position="953"/>
        <end position="1019"/>
    </location>
</feature>
<feature type="region of interest" description="Disordered" evidence="4">
    <location>
        <begin position="288"/>
        <end position="348"/>
    </location>
</feature>
<comment type="caution">
    <text evidence="6">The sequence shown here is derived from an EMBL/GenBank/DDBJ whole genome shotgun (WGS) entry which is preliminary data.</text>
</comment>
<dbReference type="Proteomes" id="UP001314263">
    <property type="component" value="Unassembled WGS sequence"/>
</dbReference>
<evidence type="ECO:0000256" key="3">
    <source>
        <dbReference type="ARBA" id="ARBA00023242"/>
    </source>
</evidence>
<name>A0AAV1IHQ5_9CHLO</name>
<dbReference type="InterPro" id="IPR033467">
    <property type="entry name" value="Tesmin/TSO1-like_CXC"/>
</dbReference>
<feature type="compositionally biased region" description="Polar residues" evidence="4">
    <location>
        <begin position="956"/>
        <end position="975"/>
    </location>
</feature>
<dbReference type="GO" id="GO:0005634">
    <property type="term" value="C:nucleus"/>
    <property type="evidence" value="ECO:0007669"/>
    <property type="project" value="UniProtKB-SubCell"/>
</dbReference>
<organism evidence="6 7">
    <name type="scientific">Coccomyxa viridis</name>
    <dbReference type="NCBI Taxonomy" id="1274662"/>
    <lineage>
        <taxon>Eukaryota</taxon>
        <taxon>Viridiplantae</taxon>
        <taxon>Chlorophyta</taxon>
        <taxon>core chlorophytes</taxon>
        <taxon>Trebouxiophyceae</taxon>
        <taxon>Trebouxiophyceae incertae sedis</taxon>
        <taxon>Coccomyxaceae</taxon>
        <taxon>Coccomyxa</taxon>
    </lineage>
</organism>
<feature type="compositionally biased region" description="Low complexity" evidence="4">
    <location>
        <begin position="766"/>
        <end position="787"/>
    </location>
</feature>
<keyword evidence="3" id="KW-0539">Nucleus</keyword>
<dbReference type="PROSITE" id="PS51634">
    <property type="entry name" value="CRC"/>
    <property type="match status" value="1"/>
</dbReference>
<evidence type="ECO:0000256" key="2">
    <source>
        <dbReference type="ARBA" id="ARBA00007267"/>
    </source>
</evidence>
<dbReference type="PANTHER" id="PTHR12446:SF34">
    <property type="entry name" value="PROTEIN LIN-54 HOMOLOG"/>
    <property type="match status" value="1"/>
</dbReference>
<comment type="similarity">
    <text evidence="2">Belongs to the lin-54 family.</text>
</comment>
<dbReference type="SMART" id="SM01114">
    <property type="entry name" value="CXC"/>
    <property type="match status" value="2"/>
</dbReference>
<feature type="compositionally biased region" description="Low complexity" evidence="4">
    <location>
        <begin position="184"/>
        <end position="194"/>
    </location>
</feature>
<proteinExistence type="inferred from homology"/>
<evidence type="ECO:0000256" key="1">
    <source>
        <dbReference type="ARBA" id="ARBA00004123"/>
    </source>
</evidence>
<feature type="compositionally biased region" description="Polar residues" evidence="4">
    <location>
        <begin position="891"/>
        <end position="911"/>
    </location>
</feature>
<reference evidence="6 7" key="1">
    <citation type="submission" date="2023-10" db="EMBL/GenBank/DDBJ databases">
        <authorList>
            <person name="Maclean D."/>
            <person name="Macfadyen A."/>
        </authorList>
    </citation>
    <scope>NUCLEOTIDE SEQUENCE [LARGE SCALE GENOMIC DNA]</scope>
</reference>
<dbReference type="GO" id="GO:0006355">
    <property type="term" value="P:regulation of DNA-templated transcription"/>
    <property type="evidence" value="ECO:0007669"/>
    <property type="project" value="TreeGrafter"/>
</dbReference>
<feature type="compositionally biased region" description="Polar residues" evidence="4">
    <location>
        <begin position="587"/>
        <end position="597"/>
    </location>
</feature>
<feature type="region of interest" description="Disordered" evidence="4">
    <location>
        <begin position="546"/>
        <end position="607"/>
    </location>
</feature>
<accession>A0AAV1IHQ5</accession>
<feature type="compositionally biased region" description="Basic and acidic residues" evidence="4">
    <location>
        <begin position="651"/>
        <end position="660"/>
    </location>
</feature>
<feature type="compositionally biased region" description="Low complexity" evidence="4">
    <location>
        <begin position="33"/>
        <end position="42"/>
    </location>
</feature>
<keyword evidence="7" id="KW-1185">Reference proteome</keyword>
<evidence type="ECO:0000313" key="6">
    <source>
        <dbReference type="EMBL" id="CAK0785745.1"/>
    </source>
</evidence>
<dbReference type="InterPro" id="IPR005172">
    <property type="entry name" value="CRC"/>
</dbReference>
<evidence type="ECO:0000259" key="5">
    <source>
        <dbReference type="PROSITE" id="PS51634"/>
    </source>
</evidence>
<feature type="compositionally biased region" description="Low complexity" evidence="4">
    <location>
        <begin position="111"/>
        <end position="129"/>
    </location>
</feature>
<feature type="region of interest" description="Disordered" evidence="4">
    <location>
        <begin position="861"/>
        <end position="937"/>
    </location>
</feature>
<dbReference type="PANTHER" id="PTHR12446">
    <property type="entry name" value="TESMIN/TSO1-RELATED"/>
    <property type="match status" value="1"/>
</dbReference>
<feature type="compositionally biased region" description="Low complexity" evidence="4">
    <location>
        <begin position="1"/>
        <end position="17"/>
    </location>
</feature>
<dbReference type="InterPro" id="IPR028307">
    <property type="entry name" value="Lin-54_fam"/>
</dbReference>
<feature type="compositionally biased region" description="Polar residues" evidence="4">
    <location>
        <begin position="982"/>
        <end position="994"/>
    </location>
</feature>
<dbReference type="EMBL" id="CAUYUE010000013">
    <property type="protein sequence ID" value="CAK0785745.1"/>
    <property type="molecule type" value="Genomic_DNA"/>
</dbReference>
<feature type="region of interest" description="Disordered" evidence="4">
    <location>
        <begin position="754"/>
        <end position="787"/>
    </location>
</feature>